<evidence type="ECO:0000256" key="5">
    <source>
        <dbReference type="ARBA" id="ARBA00022771"/>
    </source>
</evidence>
<feature type="compositionally biased region" description="Basic and acidic residues" evidence="12">
    <location>
        <begin position="650"/>
        <end position="667"/>
    </location>
</feature>
<keyword evidence="4" id="KW-0479">Metal-binding</keyword>
<dbReference type="GeneID" id="101857759"/>
<evidence type="ECO:0000256" key="9">
    <source>
        <dbReference type="ARBA" id="ARBA00023136"/>
    </source>
</evidence>
<dbReference type="RefSeq" id="XP_005112342.2">
    <property type="nucleotide sequence ID" value="XM_005112285.3"/>
</dbReference>
<evidence type="ECO:0000256" key="11">
    <source>
        <dbReference type="PROSITE-ProRule" id="PRU00091"/>
    </source>
</evidence>
<dbReference type="PANTHER" id="PTHR10807">
    <property type="entry name" value="MYOTUBULARIN-RELATED"/>
    <property type="match status" value="1"/>
</dbReference>
<evidence type="ECO:0000256" key="1">
    <source>
        <dbReference type="ARBA" id="ARBA00004370"/>
    </source>
</evidence>
<dbReference type="Pfam" id="PF01363">
    <property type="entry name" value="FYVE"/>
    <property type="match status" value="1"/>
</dbReference>
<dbReference type="InterPro" id="IPR013083">
    <property type="entry name" value="Znf_RING/FYVE/PHD"/>
</dbReference>
<dbReference type="InterPro" id="IPR000306">
    <property type="entry name" value="Znf_FYVE"/>
</dbReference>
<evidence type="ECO:0000259" key="13">
    <source>
        <dbReference type="PROSITE" id="PS50178"/>
    </source>
</evidence>
<evidence type="ECO:0000313" key="15">
    <source>
        <dbReference type="Proteomes" id="UP000694888"/>
    </source>
</evidence>
<dbReference type="Proteomes" id="UP000694888">
    <property type="component" value="Unplaced"/>
</dbReference>
<evidence type="ECO:0000256" key="2">
    <source>
        <dbReference type="ARBA" id="ARBA00007471"/>
    </source>
</evidence>
<dbReference type="PANTHER" id="PTHR10807:SF75">
    <property type="entry name" value="PHOSPHATIDYLINOSITOL-3-PHOSPHATE PHOSPHATASE"/>
    <property type="match status" value="1"/>
</dbReference>
<feature type="region of interest" description="Disordered" evidence="12">
    <location>
        <begin position="828"/>
        <end position="1042"/>
    </location>
</feature>
<keyword evidence="7" id="KW-0862">Zinc</keyword>
<feature type="compositionally biased region" description="Polar residues" evidence="12">
    <location>
        <begin position="721"/>
        <end position="732"/>
    </location>
</feature>
<feature type="compositionally biased region" description="Low complexity" evidence="12">
    <location>
        <begin position="766"/>
        <end position="782"/>
    </location>
</feature>
<feature type="compositionally biased region" description="Polar residues" evidence="12">
    <location>
        <begin position="948"/>
        <end position="958"/>
    </location>
</feature>
<feature type="compositionally biased region" description="Basic and acidic residues" evidence="12">
    <location>
        <begin position="916"/>
        <end position="930"/>
    </location>
</feature>
<feature type="region of interest" description="Disordered" evidence="12">
    <location>
        <begin position="1083"/>
        <end position="1146"/>
    </location>
</feature>
<feature type="domain" description="FYVE-type" evidence="13">
    <location>
        <begin position="1285"/>
        <end position="1345"/>
    </location>
</feature>
<organism evidence="15 16">
    <name type="scientific">Aplysia californica</name>
    <name type="common">California sea hare</name>
    <dbReference type="NCBI Taxonomy" id="6500"/>
    <lineage>
        <taxon>Eukaryota</taxon>
        <taxon>Metazoa</taxon>
        <taxon>Spiralia</taxon>
        <taxon>Lophotrochozoa</taxon>
        <taxon>Mollusca</taxon>
        <taxon>Gastropoda</taxon>
        <taxon>Heterobranchia</taxon>
        <taxon>Euthyneura</taxon>
        <taxon>Tectipleura</taxon>
        <taxon>Aplysiida</taxon>
        <taxon>Aplysioidea</taxon>
        <taxon>Aplysiidae</taxon>
        <taxon>Aplysia</taxon>
    </lineage>
</organism>
<keyword evidence="6" id="KW-0378">Hydrolase</keyword>
<evidence type="ECO:0000256" key="4">
    <source>
        <dbReference type="ARBA" id="ARBA00022723"/>
    </source>
</evidence>
<dbReference type="InterPro" id="IPR046978">
    <property type="entry name" value="MTMR4_FYVE"/>
</dbReference>
<dbReference type="PROSITE" id="PS00383">
    <property type="entry name" value="TYR_PHOSPHATASE_1"/>
    <property type="match status" value="1"/>
</dbReference>
<feature type="compositionally biased region" description="Polar residues" evidence="12">
    <location>
        <begin position="1123"/>
        <end position="1134"/>
    </location>
</feature>
<dbReference type="Pfam" id="PF06602">
    <property type="entry name" value="Myotub-related"/>
    <property type="match status" value="1"/>
</dbReference>
<dbReference type="SUPFAM" id="SSF57903">
    <property type="entry name" value="FYVE/PHD zinc finger"/>
    <property type="match status" value="1"/>
</dbReference>
<dbReference type="CDD" id="cd14507">
    <property type="entry name" value="PTP-MTM-like"/>
    <property type="match status" value="1"/>
</dbReference>
<keyword evidence="15" id="KW-1185">Reference proteome</keyword>
<dbReference type="InterPro" id="IPR010569">
    <property type="entry name" value="Myotubularin-like_Pase_dom"/>
</dbReference>
<dbReference type="SMART" id="SM00404">
    <property type="entry name" value="PTPc_motif"/>
    <property type="match status" value="1"/>
</dbReference>
<evidence type="ECO:0000256" key="3">
    <source>
        <dbReference type="ARBA" id="ARBA00012903"/>
    </source>
</evidence>
<feature type="region of interest" description="Disordered" evidence="12">
    <location>
        <begin position="1053"/>
        <end position="1072"/>
    </location>
</feature>
<evidence type="ECO:0000256" key="12">
    <source>
        <dbReference type="SAM" id="MobiDB-lite"/>
    </source>
</evidence>
<evidence type="ECO:0000256" key="10">
    <source>
        <dbReference type="ARBA" id="ARBA00032571"/>
    </source>
</evidence>
<proteinExistence type="inferred from homology"/>
<feature type="compositionally biased region" description="Low complexity" evidence="12">
    <location>
        <begin position="1113"/>
        <end position="1122"/>
    </location>
</feature>
<dbReference type="PROSITE" id="PS51339">
    <property type="entry name" value="PPASE_MYOTUBULARIN"/>
    <property type="match status" value="1"/>
</dbReference>
<protein>
    <recommendedName>
        <fullName evidence="3">phosphatidylinositol-3,5-bisphosphate 3-phosphatase</fullName>
        <ecNumber evidence="3">3.1.3.95</ecNumber>
    </recommendedName>
    <alternativeName>
        <fullName evidence="10">Phosphatidylinositol-3,5-bisphosphate 3-phosphatase</fullName>
    </alternativeName>
</protein>
<comment type="subcellular location">
    <subcellularLocation>
        <location evidence="1">Membrane</location>
    </subcellularLocation>
</comment>
<dbReference type="InterPro" id="IPR017455">
    <property type="entry name" value="Znf_FYVE-rel"/>
</dbReference>
<feature type="compositionally biased region" description="Low complexity" evidence="12">
    <location>
        <begin position="966"/>
        <end position="988"/>
    </location>
</feature>
<dbReference type="InterPro" id="IPR003595">
    <property type="entry name" value="Tyr_Pase_cat"/>
</dbReference>
<feature type="compositionally biased region" description="Gly residues" evidence="12">
    <location>
        <begin position="322"/>
        <end position="334"/>
    </location>
</feature>
<feature type="region of interest" description="Disordered" evidence="12">
    <location>
        <begin position="1229"/>
        <end position="1269"/>
    </location>
</feature>
<evidence type="ECO:0000259" key="14">
    <source>
        <dbReference type="PROSITE" id="PS51339"/>
    </source>
</evidence>
<dbReference type="Gene3D" id="3.30.40.10">
    <property type="entry name" value="Zinc/RING finger domain, C3HC4 (zinc finger)"/>
    <property type="match status" value="1"/>
</dbReference>
<feature type="region of interest" description="Disordered" evidence="12">
    <location>
        <begin position="287"/>
        <end position="350"/>
    </location>
</feature>
<reference evidence="16" key="1">
    <citation type="submission" date="2025-08" db="UniProtKB">
        <authorList>
            <consortium name="RefSeq"/>
        </authorList>
    </citation>
    <scope>IDENTIFICATION</scope>
</reference>
<dbReference type="InterPro" id="IPR030564">
    <property type="entry name" value="Myotubularin"/>
</dbReference>
<feature type="region of interest" description="Disordered" evidence="12">
    <location>
        <begin position="633"/>
        <end position="738"/>
    </location>
</feature>
<comment type="similarity">
    <text evidence="2">Belongs to the protein-tyrosine phosphatase family. Non-receptor class myotubularin subfamily.</text>
</comment>
<dbReference type="InterPro" id="IPR011011">
    <property type="entry name" value="Znf_FYVE_PHD"/>
</dbReference>
<evidence type="ECO:0000256" key="6">
    <source>
        <dbReference type="ARBA" id="ARBA00022801"/>
    </source>
</evidence>
<sequence>MPPFWMYCPEALDREHIIDVTTVPPCQKSSPGAQMPPFPLLLGEHPVLLSQTMEGQAMVTNFRFCVAERRAFLSVPLMSVGELVLVEANRWMRLGCKDGSTYCCTFATMEDGRVCYNTLREKVGVPRKMKDLFTFRFHAAALQREAAGGSCSQAESDQMALCKPVSQSFAYSFGKEVERLGFDTNRRRVWRMSHANDTYEFCPTYPKLHLLPVTVSDDKLKDSLDFRALKRFPSVVWRDKSSGMVLIRSSQPLSSFLGVSYFSNDADLLLLDEIVKACNRDWEFIQSERQPRMAPPPVEADENPGCCQGQGDGSARPEEDGAQGGLVGQGGGASTGHEASNGTDQHDSSNPRMLAIVDCRSTAGVWGNSFKGGGTEDEVVYKCKLIHLDLANIHAIRDSFNKLRTLCHNYPEGTYFKNLSGSMWLSYISQLLRGANIVVELMKGKRRPVLVHCSDGWDRTSQICSLSELLMDPYYRTIEGFQTLVEREWLHFGHKFGERGGHDPKCSDYNQQSPIFLQFLDCVHQLTRQHPAEFEFNEAYLIKLLKHSQACLFGTFLHNCQRERDACRFTYGSVWALLQPGNTRFLNLLYKPKQEVLVAKFSEHEVELWKSVYMEGHTSQTDIFLEPLLAADGEEGRDNNPAAEPMPRTRSMEELSRANADNTRRNSDPSVNPGQDSGAAADPHNTSSSSVEVLQHHAEDKTGSGSLPGDGSAGRVVDSAPASNGSATGLNGSSSSPAAVLAVSNPGASDQADVSVAQNNSVDSGLSVNTPLSLSSSSRNLLQDNAGGLTTGQSGGEDSAGVGGGSVVASLPVDNIPEGDEFLSCEQIPCEGEDAEGLSVRESAGGGGAEDGKKDSAISSGRELLSGAVAPGSPQKMRMSDSSSHISLLSERLAEVDETGGSVGNGQHLVSGHHQHSQDDSEALKSHDDNAAPSQTDGGDGAGDVVVQHSTSENSMTENGRKVESTHPSAGSSSSSTLAPSSVPSPATVRVYQQTSASPIPGRKVSSGTSSSTRKLSFSVISAEAPEQSPSSSSTSSASTVVGSKQLDVCTNTDKFVTSSPPPLSSSSSTTFTLSSSTSQIKKDSNHHLSDTHVVVDGSPSGGKTLLSRRARAASGASRDLSVSPSAGSGNWTDTGRLRHPSGSDSALRRCIRSTVSTSTTDISDSCVGQILVPSLERQTSIKQRMDVDGLALTCDPRQELLAQLLHSKEQRIVELEQLLARASEMIRRGRHLQQSPQPTGMEDLLMSDSEGGEPSSLGATSNPSLDSWEPLDEAEAKVVPWVPDHIVTHCAGCDALFWMGRWKHHCRNCGKVFCDECSNYRAPVPHAHLNKPERVCHRCHSTLLQLSPGASSDGRIPTLVADG</sequence>
<evidence type="ECO:0000313" key="16">
    <source>
        <dbReference type="RefSeq" id="XP_005112342.2"/>
    </source>
</evidence>
<feature type="compositionally biased region" description="Low complexity" evidence="12">
    <location>
        <begin position="1002"/>
        <end position="1040"/>
    </location>
</feature>
<dbReference type="PROSITE" id="PS50178">
    <property type="entry name" value="ZF_FYVE"/>
    <property type="match status" value="1"/>
</dbReference>
<keyword evidence="9" id="KW-0472">Membrane</keyword>
<dbReference type="CDD" id="cd15733">
    <property type="entry name" value="FYVE_MTMR4"/>
    <property type="match status" value="1"/>
</dbReference>
<dbReference type="SUPFAM" id="SSF52799">
    <property type="entry name" value="(Phosphotyrosine protein) phosphatases II"/>
    <property type="match status" value="1"/>
</dbReference>
<feature type="compositionally biased region" description="Low complexity" evidence="12">
    <location>
        <begin position="880"/>
        <end position="891"/>
    </location>
</feature>
<feature type="region of interest" description="Disordered" evidence="12">
    <location>
        <begin position="763"/>
        <end position="806"/>
    </location>
</feature>
<evidence type="ECO:0000256" key="7">
    <source>
        <dbReference type="ARBA" id="ARBA00022833"/>
    </source>
</evidence>
<accession>A0ABM0K9S6</accession>
<keyword evidence="5 11" id="KW-0863">Zinc-finger</keyword>
<name>A0ABM0K9S6_APLCA</name>
<gene>
    <name evidence="16" type="primary">LOC101857759</name>
</gene>
<dbReference type="InterPro" id="IPR029021">
    <property type="entry name" value="Prot-tyrosine_phosphatase-like"/>
</dbReference>
<dbReference type="EC" id="3.1.3.95" evidence="3"/>
<dbReference type="SMART" id="SM00064">
    <property type="entry name" value="FYVE"/>
    <property type="match status" value="1"/>
</dbReference>
<keyword evidence="8" id="KW-0443">Lipid metabolism</keyword>
<dbReference type="InterPro" id="IPR016130">
    <property type="entry name" value="Tyr_Pase_AS"/>
</dbReference>
<evidence type="ECO:0000256" key="8">
    <source>
        <dbReference type="ARBA" id="ARBA00023098"/>
    </source>
</evidence>
<feature type="domain" description="Myotubularin phosphatase" evidence="14">
    <location>
        <begin position="167"/>
        <end position="613"/>
    </location>
</feature>